<evidence type="ECO:0000313" key="3">
    <source>
        <dbReference type="EMBL" id="CAF9915900.1"/>
    </source>
</evidence>
<evidence type="ECO:0000256" key="2">
    <source>
        <dbReference type="SAM" id="SignalP"/>
    </source>
</evidence>
<dbReference type="GO" id="GO:0003993">
    <property type="term" value="F:acid phosphatase activity"/>
    <property type="evidence" value="ECO:0007669"/>
    <property type="project" value="TreeGrafter"/>
</dbReference>
<name>A0A8H3F2B1_9LECA</name>
<organism evidence="3 4">
    <name type="scientific">Gomphillus americanus</name>
    <dbReference type="NCBI Taxonomy" id="1940652"/>
    <lineage>
        <taxon>Eukaryota</taxon>
        <taxon>Fungi</taxon>
        <taxon>Dikarya</taxon>
        <taxon>Ascomycota</taxon>
        <taxon>Pezizomycotina</taxon>
        <taxon>Lecanoromycetes</taxon>
        <taxon>OSLEUM clade</taxon>
        <taxon>Ostropomycetidae</taxon>
        <taxon>Ostropales</taxon>
        <taxon>Graphidaceae</taxon>
        <taxon>Gomphilloideae</taxon>
        <taxon>Gomphillus</taxon>
    </lineage>
</organism>
<dbReference type="Proteomes" id="UP000664169">
    <property type="component" value="Unassembled WGS sequence"/>
</dbReference>
<comment type="caution">
    <text evidence="3">The sequence shown here is derived from an EMBL/GenBank/DDBJ whole genome shotgun (WGS) entry which is preliminary data.</text>
</comment>
<keyword evidence="4" id="KW-1185">Reference proteome</keyword>
<evidence type="ECO:0000313" key="4">
    <source>
        <dbReference type="Proteomes" id="UP000664169"/>
    </source>
</evidence>
<evidence type="ECO:0008006" key="5">
    <source>
        <dbReference type="Google" id="ProtNLM"/>
    </source>
</evidence>
<dbReference type="CDD" id="cd07061">
    <property type="entry name" value="HP_HAP_like"/>
    <property type="match status" value="1"/>
</dbReference>
<accession>A0A8H3F2B1</accession>
<dbReference type="EMBL" id="CAJPDQ010000010">
    <property type="protein sequence ID" value="CAF9915900.1"/>
    <property type="molecule type" value="Genomic_DNA"/>
</dbReference>
<dbReference type="Gene3D" id="3.40.50.1240">
    <property type="entry name" value="Phosphoglycerate mutase-like"/>
    <property type="match status" value="1"/>
</dbReference>
<dbReference type="InterPro" id="IPR000560">
    <property type="entry name" value="His_Pase_clade-2"/>
</dbReference>
<dbReference type="AlphaFoldDB" id="A0A8H3F2B1"/>
<dbReference type="OrthoDB" id="6509975at2759"/>
<dbReference type="PANTHER" id="PTHR20963:SF43">
    <property type="entry name" value="PUTATIVE (AFU_ORTHOLOGUE AFUA_7G01240)-RELATED"/>
    <property type="match status" value="1"/>
</dbReference>
<feature type="chain" id="PRO_5034484574" description="Phosphoglycerate mutase-like protein" evidence="2">
    <location>
        <begin position="23"/>
        <end position="537"/>
    </location>
</feature>
<proteinExistence type="predicted"/>
<reference evidence="3" key="1">
    <citation type="submission" date="2021-03" db="EMBL/GenBank/DDBJ databases">
        <authorList>
            <person name="Tagirdzhanova G."/>
        </authorList>
    </citation>
    <scope>NUCLEOTIDE SEQUENCE</scope>
</reference>
<dbReference type="PANTHER" id="PTHR20963">
    <property type="entry name" value="MULTIPLE INOSITOL POLYPHOSPHATE PHOSPHATASE-RELATED"/>
    <property type="match status" value="1"/>
</dbReference>
<keyword evidence="2" id="KW-0732">Signal</keyword>
<gene>
    <name evidence="3" type="ORF">GOMPHAMPRED_000888</name>
</gene>
<evidence type="ECO:0000256" key="1">
    <source>
        <dbReference type="ARBA" id="ARBA00022801"/>
    </source>
</evidence>
<protein>
    <recommendedName>
        <fullName evidence="5">Phosphoglycerate mutase-like protein</fullName>
    </recommendedName>
</protein>
<keyword evidence="1" id="KW-0378">Hydrolase</keyword>
<feature type="signal peptide" evidence="2">
    <location>
        <begin position="1"/>
        <end position="22"/>
    </location>
</feature>
<dbReference type="Pfam" id="PF00328">
    <property type="entry name" value="His_Phos_2"/>
    <property type="match status" value="1"/>
</dbReference>
<dbReference type="SUPFAM" id="SSF53254">
    <property type="entry name" value="Phosphoglycerate mutase-like"/>
    <property type="match status" value="1"/>
</dbReference>
<sequence length="537" mass="58716">MKIVYLTSCLALAGASTSTSSAAVVLETDLAIISRLWGQISTYADNPANYFGVQNVGLPNGCQIEQAHLLQRHAQRFPTGGNDDGGNDQNFAQKLANYTKAHPGDNSKFTGPLSFLSSYQYLLGSGLLTGLGAATEFSAGVTFWNRYGRILYNATAGQVAYNASYFNGTARPKPVLRTTSQSRIEDSQITWALGFFGPSFEPVPNPNIANFTKHFNVVIIPEGGTENNTLASYDSCSNDNVDSIGFIGDDDLFTYIPKYLTAATARLQKYVPSGFKLTTNDTYAMQSICAYETQYIGSSDFCGLFTADEWSGFENTLDIEYYYDYAWGNPTGRAQGIGYLQELLARLQHQYITVSNTSVNTSYTNNAADFPLNQPFYADFSHDDIIVSALTALSLDYLRDPPSLTAVPPAANRSFILSHLTPFGGRLVTEVIGCDCSDPKEQSQYRTQYSPGQYGYNPKTATHKFIRMRLNDGILPLSSIRGGACAGRGDGLCGMSKFIKSQKNSTGLADYQYACFGNYTIDNAKYPGRDYDGTIFP</sequence>
<dbReference type="InterPro" id="IPR029033">
    <property type="entry name" value="His_PPase_superfam"/>
</dbReference>